<reference evidence="2 3" key="1">
    <citation type="submission" date="2019-09" db="EMBL/GenBank/DDBJ databases">
        <title>Distinct polysaccharide growth profiles of human intestinal Prevotella copri isolates.</title>
        <authorList>
            <person name="Fehlner-Peach H."/>
            <person name="Magnabosco C."/>
            <person name="Raghavan V."/>
            <person name="Scher J.U."/>
            <person name="Tett A."/>
            <person name="Cox L.M."/>
            <person name="Gottsegen C."/>
            <person name="Watters A."/>
            <person name="Wiltshire- Gordon J.D."/>
            <person name="Segata N."/>
            <person name="Bonneau R."/>
            <person name="Littman D.R."/>
        </authorList>
    </citation>
    <scope>NUCLEOTIDE SEQUENCE [LARGE SCALE GENOMIC DNA]</scope>
    <source>
        <strain evidence="3">iAA917</strain>
    </source>
</reference>
<proteinExistence type="predicted"/>
<keyword evidence="1" id="KW-0732">Signal</keyword>
<feature type="chain" id="PRO_5026215023" evidence="1">
    <location>
        <begin position="22"/>
        <end position="304"/>
    </location>
</feature>
<dbReference type="Proteomes" id="UP000477980">
    <property type="component" value="Unassembled WGS sequence"/>
</dbReference>
<evidence type="ECO:0000313" key="3">
    <source>
        <dbReference type="Proteomes" id="UP000477980"/>
    </source>
</evidence>
<dbReference type="AlphaFoldDB" id="A0A6G1VQH2"/>
<evidence type="ECO:0000313" key="2">
    <source>
        <dbReference type="EMBL" id="MQP15699.1"/>
    </source>
</evidence>
<feature type="signal peptide" evidence="1">
    <location>
        <begin position="1"/>
        <end position="21"/>
    </location>
</feature>
<comment type="caution">
    <text evidence="2">The sequence shown here is derived from an EMBL/GenBank/DDBJ whole genome shotgun (WGS) entry which is preliminary data.</text>
</comment>
<evidence type="ECO:0000256" key="1">
    <source>
        <dbReference type="SAM" id="SignalP"/>
    </source>
</evidence>
<organism evidence="2 3">
    <name type="scientific">Segatella copri</name>
    <dbReference type="NCBI Taxonomy" id="165179"/>
    <lineage>
        <taxon>Bacteria</taxon>
        <taxon>Pseudomonadati</taxon>
        <taxon>Bacteroidota</taxon>
        <taxon>Bacteroidia</taxon>
        <taxon>Bacteroidales</taxon>
        <taxon>Prevotellaceae</taxon>
        <taxon>Segatella</taxon>
    </lineage>
</organism>
<dbReference type="EMBL" id="VZAH01000154">
    <property type="protein sequence ID" value="MQP15699.1"/>
    <property type="molecule type" value="Genomic_DNA"/>
</dbReference>
<name>A0A6G1VQH2_9BACT</name>
<dbReference type="RefSeq" id="WP_153091200.1">
    <property type="nucleotide sequence ID" value="NZ_VZAH01000154.1"/>
</dbReference>
<accession>A0A6G1VQH2</accession>
<gene>
    <name evidence="2" type="ORF">F7D25_15130</name>
</gene>
<protein>
    <submittedName>
        <fullName evidence="2">Uncharacterized protein</fullName>
    </submittedName>
</protein>
<sequence>MKKSIIFALLLSLLSVQQIHAQKWLNKLGKVAENVLANDQKTTSKASGSIPGCTVKYTSCVANGNDVHINFVITNTTSSELKMYFNAFDDGSCAFDSKNVKHTMHFYLGGDKLGHYSDKMLPPNVPVKGIMVIEDVDRTIKQINSTLVKGKANDVEFAVKLPTQVVADVKNTNSDLVTCSLPELQFNFLKCVRQGRNVVITATFKNIGNKEYEISAYGDTPTIYDDGGDAYECDQETTLLGKNRWLGYNWYTLLAGIPMKATFVIKNVSTSATEFSVVKIPFKYNSNGETYQYIEFRNLPISAQ</sequence>